<dbReference type="GO" id="GO:0016491">
    <property type="term" value="F:oxidoreductase activity"/>
    <property type="evidence" value="ECO:0007669"/>
    <property type="project" value="TreeGrafter"/>
</dbReference>
<dbReference type="InterPro" id="IPR051397">
    <property type="entry name" value="Zn-ADH-like_protein"/>
</dbReference>
<dbReference type="OrthoDB" id="5407715at2759"/>
<feature type="domain" description="Alcohol dehydrogenase-like C-terminal" evidence="1">
    <location>
        <begin position="154"/>
        <end position="287"/>
    </location>
</feature>
<dbReference type="Gene3D" id="3.40.50.720">
    <property type="entry name" value="NAD(P)-binding Rossmann-like Domain"/>
    <property type="match status" value="1"/>
</dbReference>
<dbReference type="SUPFAM" id="SSF50129">
    <property type="entry name" value="GroES-like"/>
    <property type="match status" value="1"/>
</dbReference>
<protein>
    <recommendedName>
        <fullName evidence="1">Alcohol dehydrogenase-like C-terminal domain-containing protein</fullName>
    </recommendedName>
</protein>
<dbReference type="SUPFAM" id="SSF51735">
    <property type="entry name" value="NAD(P)-binding Rossmann-fold domains"/>
    <property type="match status" value="1"/>
</dbReference>
<reference evidence="2 3" key="1">
    <citation type="submission" date="2019-04" db="EMBL/GenBank/DDBJ databases">
        <title>Friends and foes A comparative genomics study of 23 Aspergillus species from section Flavi.</title>
        <authorList>
            <consortium name="DOE Joint Genome Institute"/>
            <person name="Kjaerbolling I."/>
            <person name="Vesth T."/>
            <person name="Frisvad J.C."/>
            <person name="Nybo J.L."/>
            <person name="Theobald S."/>
            <person name="Kildgaard S."/>
            <person name="Isbrandt T."/>
            <person name="Kuo A."/>
            <person name="Sato A."/>
            <person name="Lyhne E.K."/>
            <person name="Kogle M.E."/>
            <person name="Wiebenga A."/>
            <person name="Kun R.S."/>
            <person name="Lubbers R.J."/>
            <person name="Makela M.R."/>
            <person name="Barry K."/>
            <person name="Chovatia M."/>
            <person name="Clum A."/>
            <person name="Daum C."/>
            <person name="Haridas S."/>
            <person name="He G."/>
            <person name="LaButti K."/>
            <person name="Lipzen A."/>
            <person name="Mondo S."/>
            <person name="Riley R."/>
            <person name="Salamov A."/>
            <person name="Simmons B.A."/>
            <person name="Magnuson J.K."/>
            <person name="Henrissat B."/>
            <person name="Mortensen U.H."/>
            <person name="Larsen T.O."/>
            <person name="Devries R.P."/>
            <person name="Grigoriev I.V."/>
            <person name="Machida M."/>
            <person name="Baker S.E."/>
            <person name="Andersen M.R."/>
        </authorList>
    </citation>
    <scope>NUCLEOTIDE SEQUENCE [LARGE SCALE GENOMIC DNA]</scope>
    <source>
        <strain evidence="2 3">CBS 151.66</strain>
    </source>
</reference>
<proteinExistence type="predicted"/>
<dbReference type="InterPro" id="IPR036291">
    <property type="entry name" value="NAD(P)-bd_dom_sf"/>
</dbReference>
<keyword evidence="3" id="KW-1185">Reference proteome</keyword>
<evidence type="ECO:0000313" key="3">
    <source>
        <dbReference type="Proteomes" id="UP000326565"/>
    </source>
</evidence>
<evidence type="ECO:0000313" key="2">
    <source>
        <dbReference type="EMBL" id="KAB8071816.1"/>
    </source>
</evidence>
<dbReference type="InterPro" id="IPR013149">
    <property type="entry name" value="ADH-like_C"/>
</dbReference>
<dbReference type="Gene3D" id="3.90.180.10">
    <property type="entry name" value="Medium-chain alcohol dehydrogenases, catalytic domain"/>
    <property type="match status" value="2"/>
</dbReference>
<gene>
    <name evidence="2" type="ORF">BDV29DRAFT_197142</name>
</gene>
<dbReference type="AlphaFoldDB" id="A0A5N5WTE6"/>
<dbReference type="GO" id="GO:0005739">
    <property type="term" value="C:mitochondrion"/>
    <property type="evidence" value="ECO:0007669"/>
    <property type="project" value="TreeGrafter"/>
</dbReference>
<dbReference type="Pfam" id="PF00107">
    <property type="entry name" value="ADH_zinc_N"/>
    <property type="match status" value="1"/>
</dbReference>
<dbReference type="PANTHER" id="PTHR43677">
    <property type="entry name" value="SHORT-CHAIN DEHYDROGENASE/REDUCTASE"/>
    <property type="match status" value="1"/>
</dbReference>
<dbReference type="InterPro" id="IPR011032">
    <property type="entry name" value="GroES-like_sf"/>
</dbReference>
<evidence type="ECO:0000259" key="1">
    <source>
        <dbReference type="Pfam" id="PF00107"/>
    </source>
</evidence>
<dbReference type="PANTHER" id="PTHR43677:SF4">
    <property type="entry name" value="QUINONE OXIDOREDUCTASE-LIKE PROTEIN 2"/>
    <property type="match status" value="1"/>
</dbReference>
<dbReference type="EMBL" id="ML732262">
    <property type="protein sequence ID" value="KAB8071816.1"/>
    <property type="molecule type" value="Genomic_DNA"/>
</dbReference>
<sequence length="334" mass="35949">MSTHKAILLHSREEPHKLETVPRPVAQTGEAVVRILAADIVPYMSQVLDGTRPYPLSLPMAPSNTAIGRIHEVGPDAVELTPGQLVYCDITIRARDNPSNLFPLNEQLLVSEMEYPLSDLCLMPVCLVPFGGLSEVDVKLGETVIVASATGRYGGAAVAVVLAMGATVVAAGRNQHALDSLAAMYASTRPLRTIRLTEDVSQNTANFKKAVRNPQGADVYIDFSPPEAANGLLLTSAIVALRPFGRCVIMGGSLGNIDVPYLEVMFKSLRLQGRFMYDRQHTLRLISMVESGLLRLGAAIGINQVEEFGLESIDEALQAAGRLTGWGSHVVLKP</sequence>
<organism evidence="2 3">
    <name type="scientific">Aspergillus leporis</name>
    <dbReference type="NCBI Taxonomy" id="41062"/>
    <lineage>
        <taxon>Eukaryota</taxon>
        <taxon>Fungi</taxon>
        <taxon>Dikarya</taxon>
        <taxon>Ascomycota</taxon>
        <taxon>Pezizomycotina</taxon>
        <taxon>Eurotiomycetes</taxon>
        <taxon>Eurotiomycetidae</taxon>
        <taxon>Eurotiales</taxon>
        <taxon>Aspergillaceae</taxon>
        <taxon>Aspergillus</taxon>
        <taxon>Aspergillus subgen. Circumdati</taxon>
    </lineage>
</organism>
<dbReference type="CDD" id="cd05188">
    <property type="entry name" value="MDR"/>
    <property type="match status" value="1"/>
</dbReference>
<name>A0A5N5WTE6_9EURO</name>
<accession>A0A5N5WTE6</accession>
<dbReference type="Proteomes" id="UP000326565">
    <property type="component" value="Unassembled WGS sequence"/>
</dbReference>